<dbReference type="CDD" id="cd03816">
    <property type="entry name" value="GT33_ALG1-like"/>
    <property type="match status" value="1"/>
</dbReference>
<feature type="domain" description="Glycosyl transferase family 1" evidence="22">
    <location>
        <begin position="827"/>
        <end position="994"/>
    </location>
</feature>
<dbReference type="Pfam" id="PF00534">
    <property type="entry name" value="Glycos_transf_1"/>
    <property type="match status" value="1"/>
</dbReference>
<evidence type="ECO:0000256" key="21">
    <source>
        <dbReference type="SAM" id="Phobius"/>
    </source>
</evidence>
<dbReference type="STRING" id="307972.A0A2G8KP62"/>
<evidence type="ECO:0000256" key="7">
    <source>
        <dbReference type="ARBA" id="ARBA00022679"/>
    </source>
</evidence>
<evidence type="ECO:0000256" key="4">
    <source>
        <dbReference type="ARBA" id="ARBA00015841"/>
    </source>
</evidence>
<gene>
    <name evidence="23" type="ORF">BSL78_13344</name>
</gene>
<evidence type="ECO:0000256" key="6">
    <source>
        <dbReference type="ARBA" id="ARBA00022676"/>
    </source>
</evidence>
<comment type="pathway">
    <text evidence="2">Protein modification; protein glycosylation.</text>
</comment>
<dbReference type="EMBL" id="MRZV01000447">
    <property type="protein sequence ID" value="PIK49791.1"/>
    <property type="molecule type" value="Genomic_DNA"/>
</dbReference>
<keyword evidence="8 21" id="KW-0812">Transmembrane</keyword>
<evidence type="ECO:0000259" key="22">
    <source>
        <dbReference type="Pfam" id="PF00534"/>
    </source>
</evidence>
<keyword evidence="12 21" id="KW-0472">Membrane</keyword>
<evidence type="ECO:0000256" key="9">
    <source>
        <dbReference type="ARBA" id="ARBA00022824"/>
    </source>
</evidence>
<dbReference type="GO" id="GO:0005789">
    <property type="term" value="C:endoplasmic reticulum membrane"/>
    <property type="evidence" value="ECO:0007669"/>
    <property type="project" value="UniProtKB-SubCell"/>
</dbReference>
<keyword evidence="10" id="KW-0735">Signal-anchor</keyword>
<evidence type="ECO:0000313" key="24">
    <source>
        <dbReference type="Proteomes" id="UP000230750"/>
    </source>
</evidence>
<dbReference type="InterPro" id="IPR009199">
    <property type="entry name" value="PhoPQ-act_pathogen-rel_PqaA"/>
</dbReference>
<evidence type="ECO:0000256" key="16">
    <source>
        <dbReference type="ARBA" id="ARBA00045071"/>
    </source>
</evidence>
<evidence type="ECO:0000256" key="1">
    <source>
        <dbReference type="ARBA" id="ARBA00004389"/>
    </source>
</evidence>
<evidence type="ECO:0000256" key="2">
    <source>
        <dbReference type="ARBA" id="ARBA00004922"/>
    </source>
</evidence>
<dbReference type="Gene3D" id="3.40.50.1820">
    <property type="entry name" value="alpha/beta hydrolase"/>
    <property type="match status" value="1"/>
</dbReference>
<comment type="function">
    <text evidence="17">Mannosyltransferase that operates in the biosynthetic pathway of dolichol-linked oligosaccharides, the glycan precursors employed in protein asparagine (N)-glycosylation. The assembly of dolichol-linked oligosaccharides begins on the cytosolic side of the endoplasmic reticulum membrane and finishes in its lumen. The sequential addition of sugars to dolichol pyrophosphate produces dolichol-linked oligosaccharides containing fourteen sugars, including two GlcNAcs, nine mannoses and three glucoses. Once assembled, the oligosaccharide is transferred from the lipid to nascent proteins by oligosaccharyltransferases. Catalyzes, on the cytoplasmic face of the endoplasmic reticulum, the addition of the first mannose residues to the dolichol-linked oligosaccharide chain, to produce Man1GlcNAc(2)-PP-dolichol core oligosaccharide. Man1GlcNAc(2)-PP-dolichol is a substrate for ALG2, the following enzyme in the biosynthetic pathway.</text>
</comment>
<evidence type="ECO:0000256" key="20">
    <source>
        <dbReference type="SAM" id="MobiDB-lite"/>
    </source>
</evidence>
<proteinExistence type="inferred from homology"/>
<reference evidence="23 24" key="1">
    <citation type="journal article" date="2017" name="PLoS Biol.">
        <title>The sea cucumber genome provides insights into morphological evolution and visceral regeneration.</title>
        <authorList>
            <person name="Zhang X."/>
            <person name="Sun L."/>
            <person name="Yuan J."/>
            <person name="Sun Y."/>
            <person name="Gao Y."/>
            <person name="Zhang L."/>
            <person name="Li S."/>
            <person name="Dai H."/>
            <person name="Hamel J.F."/>
            <person name="Liu C."/>
            <person name="Yu Y."/>
            <person name="Liu S."/>
            <person name="Lin W."/>
            <person name="Guo K."/>
            <person name="Jin S."/>
            <person name="Xu P."/>
            <person name="Storey K.B."/>
            <person name="Huan P."/>
            <person name="Zhang T."/>
            <person name="Zhou Y."/>
            <person name="Zhang J."/>
            <person name="Lin C."/>
            <person name="Li X."/>
            <person name="Xing L."/>
            <person name="Huo D."/>
            <person name="Sun M."/>
            <person name="Wang L."/>
            <person name="Mercier A."/>
            <person name="Li F."/>
            <person name="Yang H."/>
            <person name="Xiang J."/>
        </authorList>
    </citation>
    <scope>NUCLEOTIDE SEQUENCE [LARGE SCALE GENOMIC DNA]</scope>
    <source>
        <strain evidence="23">Shaxun</strain>
        <tissue evidence="23">Muscle</tissue>
    </source>
</reference>
<feature type="region of interest" description="Disordered" evidence="20">
    <location>
        <begin position="1"/>
        <end position="106"/>
    </location>
</feature>
<dbReference type="InterPro" id="IPR001296">
    <property type="entry name" value="Glyco_trans_1"/>
</dbReference>
<dbReference type="SUPFAM" id="SSF53756">
    <property type="entry name" value="UDP-Glycosyltransferase/glycogen phosphorylase"/>
    <property type="match status" value="1"/>
</dbReference>
<keyword evidence="6 23" id="KW-0328">Glycosyltransferase</keyword>
<dbReference type="Pfam" id="PF10142">
    <property type="entry name" value="PhoPQ_related"/>
    <property type="match status" value="1"/>
</dbReference>
<keyword evidence="9" id="KW-0256">Endoplasmic reticulum</keyword>
<evidence type="ECO:0000256" key="12">
    <source>
        <dbReference type="ARBA" id="ARBA00023136"/>
    </source>
</evidence>
<evidence type="ECO:0000256" key="3">
    <source>
        <dbReference type="ARBA" id="ARBA00012611"/>
    </source>
</evidence>
<evidence type="ECO:0000256" key="8">
    <source>
        <dbReference type="ARBA" id="ARBA00022692"/>
    </source>
</evidence>
<dbReference type="FunFam" id="3.40.50.2000:FF:000109">
    <property type="entry name" value="Chitobiosyldiphosphodolichol beta-mannosyltransferase"/>
    <property type="match status" value="1"/>
</dbReference>
<feature type="transmembrane region" description="Helical" evidence="21">
    <location>
        <begin position="557"/>
        <end position="581"/>
    </location>
</feature>
<dbReference type="Gene3D" id="3.40.50.2000">
    <property type="entry name" value="Glycogen Phosphorylase B"/>
    <property type="match status" value="1"/>
</dbReference>
<dbReference type="SUPFAM" id="SSF53474">
    <property type="entry name" value="alpha/beta-Hydrolases"/>
    <property type="match status" value="1"/>
</dbReference>
<comment type="subcellular location">
    <subcellularLocation>
        <location evidence="1">Endoplasmic reticulum membrane</location>
        <topology evidence="1">Single-pass membrane protein</topology>
    </subcellularLocation>
</comment>
<comment type="caution">
    <text evidence="23">The sequence shown here is derived from an EMBL/GenBank/DDBJ whole genome shotgun (WGS) entry which is preliminary data.</text>
</comment>
<keyword evidence="24" id="KW-1185">Reference proteome</keyword>
<comment type="similarity">
    <text evidence="18">Belongs to the glycosyltransferase group 1 family. Glycosyltransferase 33 subfamily.</text>
</comment>
<comment type="catalytic activity">
    <reaction evidence="16">
        <text>an N,N'-diacetylchitobiosyl-diphospho-di-trans,poly-cis-dolichol + GDP-alpha-D-mannose = a beta-D-Man-(1-&gt;4)-beta-D-GlcNAc-(1-&gt;4)-alpha-D-GlcNAc-diphospho-di-trans,poly-cis-dolichol + GDP + H(+)</text>
        <dbReference type="Rhea" id="RHEA:13865"/>
        <dbReference type="Rhea" id="RHEA-COMP:19510"/>
        <dbReference type="Rhea" id="RHEA-COMP:19511"/>
        <dbReference type="ChEBI" id="CHEBI:15378"/>
        <dbReference type="ChEBI" id="CHEBI:57269"/>
        <dbReference type="ChEBI" id="CHEBI:57527"/>
        <dbReference type="ChEBI" id="CHEBI:58189"/>
        <dbReference type="ChEBI" id="CHEBI:58472"/>
        <dbReference type="EC" id="2.4.1.142"/>
    </reaction>
    <physiologicalReaction direction="left-to-right" evidence="16">
        <dbReference type="Rhea" id="RHEA:13866"/>
    </physiologicalReaction>
</comment>
<evidence type="ECO:0000256" key="15">
    <source>
        <dbReference type="ARBA" id="ARBA00033088"/>
    </source>
</evidence>
<name>A0A2G8KP62_STIJA</name>
<evidence type="ECO:0000256" key="18">
    <source>
        <dbReference type="ARBA" id="ARBA00061237"/>
    </source>
</evidence>
<evidence type="ECO:0000313" key="23">
    <source>
        <dbReference type="EMBL" id="PIK49791.1"/>
    </source>
</evidence>
<evidence type="ECO:0000256" key="11">
    <source>
        <dbReference type="ARBA" id="ARBA00022989"/>
    </source>
</evidence>
<dbReference type="InterPro" id="IPR029058">
    <property type="entry name" value="AB_hydrolase_fold"/>
</dbReference>
<dbReference type="PANTHER" id="PTHR13036">
    <property type="entry name" value="BETA1,4 MANNOSYLTRANSFERASE"/>
    <property type="match status" value="1"/>
</dbReference>
<evidence type="ECO:0000256" key="10">
    <source>
        <dbReference type="ARBA" id="ARBA00022968"/>
    </source>
</evidence>
<dbReference type="PANTHER" id="PTHR13036:SF0">
    <property type="entry name" value="CHITOBIOSYLDIPHOSPHODOLICHOL BETA-MANNOSYLTRANSFERASE"/>
    <property type="match status" value="1"/>
</dbReference>
<keyword evidence="7 23" id="KW-0808">Transferase</keyword>
<dbReference type="Proteomes" id="UP000230750">
    <property type="component" value="Unassembled WGS sequence"/>
</dbReference>
<dbReference type="InterPro" id="IPR026051">
    <property type="entry name" value="ALG1-like"/>
</dbReference>
<evidence type="ECO:0000256" key="13">
    <source>
        <dbReference type="ARBA" id="ARBA00031434"/>
    </source>
</evidence>
<evidence type="ECO:0000256" key="5">
    <source>
        <dbReference type="ARBA" id="ARBA00022553"/>
    </source>
</evidence>
<dbReference type="EC" id="2.4.1.142" evidence="3"/>
<evidence type="ECO:0000256" key="17">
    <source>
        <dbReference type="ARBA" id="ARBA00056362"/>
    </source>
</evidence>
<evidence type="ECO:0000256" key="19">
    <source>
        <dbReference type="ARBA" id="ARBA00082785"/>
    </source>
</evidence>
<dbReference type="AlphaFoldDB" id="A0A2G8KP62"/>
<evidence type="ECO:0000256" key="14">
    <source>
        <dbReference type="ARBA" id="ARBA00031566"/>
    </source>
</evidence>
<dbReference type="FunFam" id="3.40.50.2000:FF:000096">
    <property type="entry name" value="ALG1, chitobiosyldiphosphodolichol beta-mannosyltransferase"/>
    <property type="match status" value="1"/>
</dbReference>
<dbReference type="OrthoDB" id="2020799at2759"/>
<keyword evidence="11 21" id="KW-1133">Transmembrane helix</keyword>
<protein>
    <recommendedName>
        <fullName evidence="4">Chitobiosyldiphosphodolichol beta-mannosyltransferase</fullName>
        <ecNumber evidence="3">2.4.1.142</ecNumber>
    </recommendedName>
    <alternativeName>
        <fullName evidence="19">Asparagine-linked glycosylation protein 1 homolog</fullName>
    </alternativeName>
    <alternativeName>
        <fullName evidence="14">Beta-1,4-mannosyltransferase</fullName>
    </alternativeName>
    <alternativeName>
        <fullName evidence="15">GDP-Man:GlcNAc2-PP-dolichol mannosyltransferase</fullName>
    </alternativeName>
    <alternativeName>
        <fullName evidence="13">GDP-mannose-dolichol diphosphochitobiose mannosyltransferase</fullName>
    </alternativeName>
</protein>
<dbReference type="GO" id="GO:0004578">
    <property type="term" value="F:chitobiosyldiphosphodolichol beta-mannosyltransferase activity"/>
    <property type="evidence" value="ECO:0007669"/>
    <property type="project" value="UniProtKB-EC"/>
</dbReference>
<keyword evidence="5" id="KW-0597">Phosphoprotein</keyword>
<accession>A0A2G8KP62</accession>
<sequence>MGAEGRREREEGEERRKREGKRESEKRGEEGRREDGEERREEGERKRRGGEEGRGRREVGEERMGIGKERKGGGRREGWREERKVEGRGRRDKERDERRGGGRRRGEDKVDRTLWWHYLTVVIPDNIVYPDVGCLYVTGGSNRDDPVDPATDAELLLIRQVATRVGIVCALQRQNPNGKFKFFVDPENKYRSGDDLIAFTMKYFMETGKDDFESLLLSPMTKSAVRAMDTITNFADSRIKRFFVTGASKRGWVAWLTAAVDERVIGVAPLVLDFLNMIPNFAHHYRSMNGWSWALKDYWYHNVTMYLNEPNVYLATDIIDPFAYRELLTMPKYSISAGSDEFFIPDDAHYYYDKMLGPMYLRVHQNTDHILIGRYREIVDEAVGFVLTVLEGWEFPKLQWTRTEGAGLGMITVTTDRTPFNVTAWKADTYTDYRRDFRVVIARTPNTTDIKPQPTIYRNIGVGNPAENTYQAVVEIPKKGWSCFFIEMMFEAPKGQHVTFTTEVNMVPDIFPSKDCVDWECKEFFYNWTRGYIVKVFHKRRQEDTSFINPPQFDTSLLIHGFGYTGLYSLMFVTLVFLYMASGYRKARMGSTACIIVLGDIGRSPRMQYHAASFAKLNFDVDIVGYGGSKPNEILNSSSKVRLHPMSDVPNLIFLPTFLRYPTKVLLQAFQLTWTLFIKIKWPSHIIVQNPPTIPTLAVAWVMGRLYGSKFIIDWHNYGYTILGLSLGKNHLLVGLAERFERIFCRCANDNLCVTNAMNDDLTMNWGLQNVTTLYDRAADVFKETSVADKHELFLRLGKQYPEFKDKEGNAAESAFTKVVDGEVLVKEDRPALLISSTSWTEDEDFSILLDALESYEEAASKSKTLPDIVCAITGKGPQKQHYEEIISKKSFQHVTICTPWLTAEDYPLLVGAADLGVCLHLSSSGLDLPMKVVDMFGCGLPVCAIHFNCLHELVQHGKNGLVFKNKAELASQIQDLLNEFPNVPKLEEFRKNLKEFQELRWEESWLKTVKPILYT</sequence>
<organism evidence="23 24">
    <name type="scientific">Stichopus japonicus</name>
    <name type="common">Sea cucumber</name>
    <dbReference type="NCBI Taxonomy" id="307972"/>
    <lineage>
        <taxon>Eukaryota</taxon>
        <taxon>Metazoa</taxon>
        <taxon>Echinodermata</taxon>
        <taxon>Eleutherozoa</taxon>
        <taxon>Echinozoa</taxon>
        <taxon>Holothuroidea</taxon>
        <taxon>Aspidochirotacea</taxon>
        <taxon>Aspidochirotida</taxon>
        <taxon>Stichopodidae</taxon>
        <taxon>Apostichopus</taxon>
    </lineage>
</organism>